<organism evidence="2 3">
    <name type="scientific">Nocardia stercoris</name>
    <dbReference type="NCBI Taxonomy" id="2483361"/>
    <lineage>
        <taxon>Bacteria</taxon>
        <taxon>Bacillati</taxon>
        <taxon>Actinomycetota</taxon>
        <taxon>Actinomycetes</taxon>
        <taxon>Mycobacteriales</taxon>
        <taxon>Nocardiaceae</taxon>
        <taxon>Nocardia</taxon>
    </lineage>
</organism>
<dbReference type="EMBL" id="RFFH01000001">
    <property type="protein sequence ID" value="RMI35132.1"/>
    <property type="molecule type" value="Genomic_DNA"/>
</dbReference>
<evidence type="ECO:0000313" key="3">
    <source>
        <dbReference type="Proteomes" id="UP000279275"/>
    </source>
</evidence>
<accession>A0A3M2LC55</accession>
<dbReference type="RefSeq" id="WP_122186106.1">
    <property type="nucleotide sequence ID" value="NZ_RFFH01000001.1"/>
</dbReference>
<dbReference type="AlphaFoldDB" id="A0A3M2LC55"/>
<evidence type="ECO:0000256" key="1">
    <source>
        <dbReference type="SAM" id="MobiDB-lite"/>
    </source>
</evidence>
<reference evidence="2 3" key="1">
    <citation type="submission" date="2018-10" db="EMBL/GenBank/DDBJ databases">
        <title>Isolation from cow dung.</title>
        <authorList>
            <person name="Ling L."/>
        </authorList>
    </citation>
    <scope>NUCLEOTIDE SEQUENCE [LARGE SCALE GENOMIC DNA]</scope>
    <source>
        <strain evidence="2 3">NEAU-LL90</strain>
    </source>
</reference>
<feature type="region of interest" description="Disordered" evidence="1">
    <location>
        <begin position="1"/>
        <end position="47"/>
    </location>
</feature>
<proteinExistence type="predicted"/>
<protein>
    <submittedName>
        <fullName evidence="2">Uncharacterized protein</fullName>
    </submittedName>
</protein>
<comment type="caution">
    <text evidence="2">The sequence shown here is derived from an EMBL/GenBank/DDBJ whole genome shotgun (WGS) entry which is preliminary data.</text>
</comment>
<evidence type="ECO:0000313" key="2">
    <source>
        <dbReference type="EMBL" id="RMI35132.1"/>
    </source>
</evidence>
<dbReference type="Proteomes" id="UP000279275">
    <property type="component" value="Unassembled WGS sequence"/>
</dbReference>
<sequence length="105" mass="11445">MHEHTDGEIQGRPCRPQLRSPGSTPPARAADPAPPRSRECHPDFGARLGRSFDDGGVDLLSALIELLTGIWNPDEEVLEAPRPLEGTRLRPRIVAKQVIHGSNPS</sequence>
<name>A0A3M2LC55_9NOCA</name>
<keyword evidence="3" id="KW-1185">Reference proteome</keyword>
<gene>
    <name evidence="2" type="ORF">EBN03_02135</name>
</gene>